<dbReference type="GO" id="GO:0008168">
    <property type="term" value="F:methyltransferase activity"/>
    <property type="evidence" value="ECO:0007669"/>
    <property type="project" value="UniProtKB-KW"/>
</dbReference>
<name>A0A3A2ZGY3_9EURO</name>
<accession>A0A3A2ZGY3</accession>
<dbReference type="EMBL" id="MVGC01004135">
    <property type="protein sequence ID" value="RJE16531.1"/>
    <property type="molecule type" value="Genomic_DNA"/>
</dbReference>
<dbReference type="Proteomes" id="UP000266188">
    <property type="component" value="Unassembled WGS sequence"/>
</dbReference>
<feature type="non-terminal residue" evidence="1">
    <location>
        <position position="74"/>
    </location>
</feature>
<organism evidence="1 2">
    <name type="scientific">Aspergillus sclerotialis</name>
    <dbReference type="NCBI Taxonomy" id="2070753"/>
    <lineage>
        <taxon>Eukaryota</taxon>
        <taxon>Fungi</taxon>
        <taxon>Dikarya</taxon>
        <taxon>Ascomycota</taxon>
        <taxon>Pezizomycotina</taxon>
        <taxon>Eurotiomycetes</taxon>
        <taxon>Eurotiomycetidae</taxon>
        <taxon>Eurotiales</taxon>
        <taxon>Aspergillaceae</taxon>
        <taxon>Aspergillus</taxon>
        <taxon>Aspergillus subgen. Polypaecilum</taxon>
    </lineage>
</organism>
<protein>
    <submittedName>
        <fullName evidence="1">To methyltransferase</fullName>
    </submittedName>
</protein>
<comment type="caution">
    <text evidence="1">The sequence shown here is derived from an EMBL/GenBank/DDBJ whole genome shotgun (WGS) entry which is preliminary data.</text>
</comment>
<keyword evidence="1" id="KW-0489">Methyltransferase</keyword>
<dbReference type="OrthoDB" id="2013972at2759"/>
<dbReference type="GO" id="GO:0032259">
    <property type="term" value="P:methylation"/>
    <property type="evidence" value="ECO:0007669"/>
    <property type="project" value="UniProtKB-KW"/>
</dbReference>
<keyword evidence="2" id="KW-1185">Reference proteome</keyword>
<proteinExistence type="predicted"/>
<evidence type="ECO:0000313" key="2">
    <source>
        <dbReference type="Proteomes" id="UP000266188"/>
    </source>
</evidence>
<dbReference type="AlphaFoldDB" id="A0A3A2ZGY3"/>
<gene>
    <name evidence="1" type="ORF">PHISCL_11132</name>
</gene>
<evidence type="ECO:0000313" key="1">
    <source>
        <dbReference type="EMBL" id="RJE16531.1"/>
    </source>
</evidence>
<reference evidence="2" key="1">
    <citation type="submission" date="2017-02" db="EMBL/GenBank/DDBJ databases">
        <authorList>
            <person name="Tafer H."/>
            <person name="Lopandic K."/>
        </authorList>
    </citation>
    <scope>NUCLEOTIDE SEQUENCE [LARGE SCALE GENOMIC DNA]</scope>
    <source>
        <strain evidence="2">CBS 366.77</strain>
    </source>
</reference>
<sequence>MNNLKPGGYAEIVDHPTLAFSDDDSMDRAPNVSEWARLLNEAGKKFGKRMDIAYCQKQWMIDAGFKNVKEEIFK</sequence>
<dbReference type="STRING" id="2070753.A0A3A2ZGY3"/>
<keyword evidence="1" id="KW-0808">Transferase</keyword>